<evidence type="ECO:0000256" key="3">
    <source>
        <dbReference type="ARBA" id="ARBA00016797"/>
    </source>
</evidence>
<feature type="domain" description="Electron transfer flavoprotein alpha/beta-subunit N-terminal" evidence="9">
    <location>
        <begin position="21"/>
        <end position="209"/>
    </location>
</feature>
<dbReference type="OrthoDB" id="9804960at2"/>
<dbReference type="AlphaFoldDB" id="A0A845L3T5"/>
<name>A0A845L3T5_9FIRM</name>
<dbReference type="GO" id="GO:0009055">
    <property type="term" value="F:electron transfer activity"/>
    <property type="evidence" value="ECO:0007669"/>
    <property type="project" value="InterPro"/>
</dbReference>
<protein>
    <recommendedName>
        <fullName evidence="3">Electron transfer flavoprotein subunit beta</fullName>
    </recommendedName>
    <alternativeName>
        <fullName evidence="7">Electron transfer flavoprotein small subunit</fullName>
    </alternativeName>
</protein>
<comment type="cofactor">
    <cofactor evidence="8">
        <name>AMP</name>
        <dbReference type="ChEBI" id="CHEBI:456215"/>
    </cofactor>
</comment>
<dbReference type="SUPFAM" id="SSF52402">
    <property type="entry name" value="Adenine nucleotide alpha hydrolases-like"/>
    <property type="match status" value="1"/>
</dbReference>
<evidence type="ECO:0000313" key="11">
    <source>
        <dbReference type="Proteomes" id="UP000463470"/>
    </source>
</evidence>
<dbReference type="RefSeq" id="WP_161257574.1">
    <property type="nucleotide sequence ID" value="NZ_WXEY01000006.1"/>
</dbReference>
<dbReference type="InterPro" id="IPR000049">
    <property type="entry name" value="ET-Flavoprotein_bsu_CS"/>
</dbReference>
<dbReference type="InterPro" id="IPR012255">
    <property type="entry name" value="ETF_b"/>
</dbReference>
<keyword evidence="5" id="KW-0249">Electron transport</keyword>
<dbReference type="PANTHER" id="PTHR21294">
    <property type="entry name" value="ELECTRON TRANSFER FLAVOPROTEIN BETA-SUBUNIT"/>
    <property type="match status" value="1"/>
</dbReference>
<evidence type="ECO:0000256" key="4">
    <source>
        <dbReference type="ARBA" id="ARBA00022448"/>
    </source>
</evidence>
<dbReference type="PIRSF" id="PIRSF000090">
    <property type="entry name" value="Beta-ETF"/>
    <property type="match status" value="1"/>
</dbReference>
<sequence length="254" mass="26996">MKIAVLLKQTFDTEDRIIVKDGVVVPEGVTYIINPYDELALEAALQIKEKAGKGEVVLFSAGGAKVQEALRKALAMGADRAVRIDTEGLIADEGIVAAALAEALKPGGFDLILCGWRAIDDGSAQVAIRVAELLDLPQLNVVTKLEIEGNKALAWREIDGGSEILEAPLPVLVTTQRGLNEPRYPNMKGIMQAKKKELKTIPAGSLVPVGLKAKVQNGDTFLPKAKTAGKVYKSDPAAAVQALVAALREEAKVI</sequence>
<dbReference type="InterPro" id="IPR033948">
    <property type="entry name" value="ETF_beta_N"/>
</dbReference>
<comment type="subunit">
    <text evidence="2">Heterodimer of an alpha and a beta subunit.</text>
</comment>
<dbReference type="Pfam" id="PF01012">
    <property type="entry name" value="ETF"/>
    <property type="match status" value="1"/>
</dbReference>
<proteinExistence type="inferred from homology"/>
<dbReference type="EMBL" id="WXEY01000006">
    <property type="protein sequence ID" value="MZP29685.1"/>
    <property type="molecule type" value="Genomic_DNA"/>
</dbReference>
<organism evidence="10 11">
    <name type="scientific">Heliomicrobium undosum</name>
    <dbReference type="NCBI Taxonomy" id="121734"/>
    <lineage>
        <taxon>Bacteria</taxon>
        <taxon>Bacillati</taxon>
        <taxon>Bacillota</taxon>
        <taxon>Clostridia</taxon>
        <taxon>Eubacteriales</taxon>
        <taxon>Heliobacteriaceae</taxon>
        <taxon>Heliomicrobium</taxon>
    </lineage>
</organism>
<dbReference type="Proteomes" id="UP000463470">
    <property type="component" value="Unassembled WGS sequence"/>
</dbReference>
<comment type="function">
    <text evidence="6">The electron transfer flavoprotein serves as a specific electron acceptor for other dehydrogenases. It transfers the electrons to the main respiratory chain via ETF-ubiquinone oxidoreductase (ETF dehydrogenase).</text>
</comment>
<keyword evidence="4" id="KW-0813">Transport</keyword>
<evidence type="ECO:0000259" key="9">
    <source>
        <dbReference type="SMART" id="SM00893"/>
    </source>
</evidence>
<dbReference type="GO" id="GO:0005829">
    <property type="term" value="C:cytosol"/>
    <property type="evidence" value="ECO:0007669"/>
    <property type="project" value="TreeGrafter"/>
</dbReference>
<evidence type="ECO:0000256" key="8">
    <source>
        <dbReference type="ARBA" id="ARBA00049933"/>
    </source>
</evidence>
<evidence type="ECO:0000256" key="1">
    <source>
        <dbReference type="ARBA" id="ARBA00007557"/>
    </source>
</evidence>
<evidence type="ECO:0000256" key="2">
    <source>
        <dbReference type="ARBA" id="ARBA00011355"/>
    </source>
</evidence>
<comment type="similarity">
    <text evidence="1">Belongs to the ETF beta-subunit/FixA family.</text>
</comment>
<accession>A0A845L3T5</accession>
<evidence type="ECO:0000256" key="7">
    <source>
        <dbReference type="ARBA" id="ARBA00042002"/>
    </source>
</evidence>
<evidence type="ECO:0000256" key="6">
    <source>
        <dbReference type="ARBA" id="ARBA00025649"/>
    </source>
</evidence>
<evidence type="ECO:0000256" key="5">
    <source>
        <dbReference type="ARBA" id="ARBA00022982"/>
    </source>
</evidence>
<dbReference type="Gene3D" id="3.40.50.620">
    <property type="entry name" value="HUPs"/>
    <property type="match status" value="1"/>
</dbReference>
<dbReference type="CDD" id="cd01714">
    <property type="entry name" value="ETF_beta"/>
    <property type="match status" value="1"/>
</dbReference>
<comment type="caution">
    <text evidence="10">The sequence shown here is derived from an EMBL/GenBank/DDBJ whole genome shotgun (WGS) entry which is preliminary data.</text>
</comment>
<dbReference type="InterPro" id="IPR014729">
    <property type="entry name" value="Rossmann-like_a/b/a_fold"/>
</dbReference>
<keyword evidence="11" id="KW-1185">Reference proteome</keyword>
<evidence type="ECO:0000313" key="10">
    <source>
        <dbReference type="EMBL" id="MZP29685.1"/>
    </source>
</evidence>
<reference evidence="10 11" key="1">
    <citation type="submission" date="2020-01" db="EMBL/GenBank/DDBJ databases">
        <title>Whole-genome sequence of Heliobacterium undosum DSM 13378.</title>
        <authorList>
            <person name="Kyndt J.A."/>
            <person name="Meyer T.E."/>
        </authorList>
    </citation>
    <scope>NUCLEOTIDE SEQUENCE [LARGE SCALE GENOMIC DNA]</scope>
    <source>
        <strain evidence="10 11">DSM 13378</strain>
    </source>
</reference>
<dbReference type="PROSITE" id="PS01065">
    <property type="entry name" value="ETF_BETA"/>
    <property type="match status" value="1"/>
</dbReference>
<dbReference type="PANTHER" id="PTHR21294:SF8">
    <property type="entry name" value="ELECTRON TRANSFER FLAVOPROTEIN SUBUNIT BETA"/>
    <property type="match status" value="1"/>
</dbReference>
<dbReference type="InterPro" id="IPR014730">
    <property type="entry name" value="ETF_a/b_N"/>
</dbReference>
<gene>
    <name evidence="10" type="ORF">GTO91_08205</name>
</gene>
<dbReference type="SMART" id="SM00893">
    <property type="entry name" value="ETF"/>
    <property type="match status" value="1"/>
</dbReference>